<dbReference type="GO" id="GO:0004527">
    <property type="term" value="F:exonuclease activity"/>
    <property type="evidence" value="ECO:0007669"/>
    <property type="project" value="UniProtKB-KW"/>
</dbReference>
<name>A0A140GS88_CLOPF</name>
<gene>
    <name evidence="4" type="ORF">JFP838_pA0481</name>
</gene>
<organism evidence="4 5">
    <name type="scientific">Clostridium perfringens</name>
    <dbReference type="NCBI Taxonomy" id="1502"/>
    <lineage>
        <taxon>Bacteria</taxon>
        <taxon>Bacillati</taxon>
        <taxon>Bacillota</taxon>
        <taxon>Clostridia</taxon>
        <taxon>Eubacteriales</taxon>
        <taxon>Clostridiaceae</taxon>
        <taxon>Clostridium</taxon>
    </lineage>
</organism>
<proteinExistence type="predicted"/>
<evidence type="ECO:0000313" key="4">
    <source>
        <dbReference type="EMBL" id="AMN31397.1"/>
    </source>
</evidence>
<dbReference type="Gene3D" id="3.60.21.10">
    <property type="match status" value="1"/>
</dbReference>
<evidence type="ECO:0000259" key="3">
    <source>
        <dbReference type="Pfam" id="PF13476"/>
    </source>
</evidence>
<dbReference type="AlphaFoldDB" id="A0A140GS88"/>
<dbReference type="Pfam" id="PF13476">
    <property type="entry name" value="AAA_23"/>
    <property type="match status" value="1"/>
</dbReference>
<dbReference type="InterPro" id="IPR004843">
    <property type="entry name" value="Calcineurin-like_PHP"/>
</dbReference>
<dbReference type="InterPro" id="IPR038729">
    <property type="entry name" value="Rad50/SbcC_AAA"/>
</dbReference>
<accession>A0A140GS88</accession>
<feature type="domain" description="Calcineurin-like phosphoesterase" evidence="2">
    <location>
        <begin position="1"/>
        <end position="226"/>
    </location>
</feature>
<dbReference type="Pfam" id="PF00149">
    <property type="entry name" value="Metallophos"/>
    <property type="match status" value="1"/>
</dbReference>
<evidence type="ECO:0000313" key="5">
    <source>
        <dbReference type="Proteomes" id="UP000070260"/>
    </source>
</evidence>
<dbReference type="InterPro" id="IPR027417">
    <property type="entry name" value="P-loop_NTPase"/>
</dbReference>
<keyword evidence="4" id="KW-0614">Plasmid</keyword>
<dbReference type="SUPFAM" id="SSF56300">
    <property type="entry name" value="Metallo-dependent phosphatases"/>
    <property type="match status" value="1"/>
</dbReference>
<dbReference type="PATRIC" id="fig|1502.177.peg.3693"/>
<sequence length="862" mass="99496">MRFVCTGDIHENTEVPSSRKDDFKLTKIKKVEEIKDIAKKYNATAILQPGDFLSIPSPKSEFITEVIKRWMNCDLSETMFNLLNIKNNNENQMNTILDSIKDCVPIIGVVGNHEIYGNNINTLNKTSIKFLSEIGFVKFATKDNPIFFETEDGLKIAITGTHYHNGMDKPENIDDYIVEEKLGDIHIHIVHGMLVEKSVGNLYRHTTVEDIAKKTKADLTISGHDHLGFELKEIDGKYFVNPGSPFRISASLKEIERKPKVLLIDITKEKGIVIKSIYLKSAEPGKNVLDRSKLEEMVQRKANLENIKSTVIKAEINKGIDISDIISSIADNKNIAKEVTEEIVKEIAEKMSEMDKSNANCENYYVQKMVLKNFQSHVDTELNFSEGLNVLIGESRQGKTSILRAFDFIIENRSKKNVRRFITNGKDRCEVSIYLSNGYTITRIVERKANGKNGYIVENNNTGKVEEFNTKGLPIIQELMGFNTLDIDKDLSVPLNFLRQGDSWFLIGDKYTAPQREKIIGGIYGTHFADAVIRKYEREERSINASIKNKKEDKLSLENEINKYDYLEELDKTKDIIIEKQNQVMKLQEEINSIREIVNEIQRLTKEITLMEKIIEDTNCIDDVSEKIRFVKTLVDEYEKIKFIQSKRTSIIKEGKSFKLIIDRTSNVKLLLEKYSSLKDLILDNNELLKEYDAYKKTSNNVTNLKNNIRRENYIIEKTELVDDLNNKFRNFVNLSNEYKDFKSKAENITNLGFKIENDKKELCKLDKIIERTNILESLENNISKVDSLNKEVNDIKNIYNNKIKIEKKLVIADEFIENKNKELNTNINKFKNELLKENKCPICKHDINEQVVDRIIKKLVE</sequence>
<dbReference type="GO" id="GO:0016887">
    <property type="term" value="F:ATP hydrolysis activity"/>
    <property type="evidence" value="ECO:0007669"/>
    <property type="project" value="InterPro"/>
</dbReference>
<dbReference type="Proteomes" id="UP000070260">
    <property type="component" value="Plasmid pJFP838A"/>
</dbReference>
<evidence type="ECO:0000256" key="1">
    <source>
        <dbReference type="SAM" id="Coils"/>
    </source>
</evidence>
<dbReference type="Gene3D" id="3.40.50.300">
    <property type="entry name" value="P-loop containing nucleotide triphosphate hydrolases"/>
    <property type="match status" value="1"/>
</dbReference>
<keyword evidence="4" id="KW-0540">Nuclease</keyword>
<feature type="domain" description="Rad50/SbcC-type AAA" evidence="3">
    <location>
        <begin position="368"/>
        <end position="607"/>
    </location>
</feature>
<geneLocation type="plasmid" evidence="4 5">
    <name>pJFP838A</name>
</geneLocation>
<feature type="coiled-coil region" evidence="1">
    <location>
        <begin position="776"/>
        <end position="834"/>
    </location>
</feature>
<keyword evidence="4" id="KW-0378">Hydrolase</keyword>
<keyword evidence="4" id="KW-0269">Exonuclease</keyword>
<feature type="coiled-coil region" evidence="1">
    <location>
        <begin position="533"/>
        <end position="614"/>
    </location>
</feature>
<dbReference type="RefSeq" id="WP_061429967.1">
    <property type="nucleotide sequence ID" value="NZ_CATNZX010000001.1"/>
</dbReference>
<evidence type="ECO:0000259" key="2">
    <source>
        <dbReference type="Pfam" id="PF00149"/>
    </source>
</evidence>
<keyword evidence="1" id="KW-0175">Coiled coil</keyword>
<dbReference type="SUPFAM" id="SSF52540">
    <property type="entry name" value="P-loop containing nucleoside triphosphate hydrolases"/>
    <property type="match status" value="1"/>
</dbReference>
<dbReference type="InterPro" id="IPR029052">
    <property type="entry name" value="Metallo-depent_PP-like"/>
</dbReference>
<dbReference type="OrthoDB" id="9773856at2"/>
<dbReference type="GO" id="GO:0006302">
    <property type="term" value="P:double-strand break repair"/>
    <property type="evidence" value="ECO:0007669"/>
    <property type="project" value="InterPro"/>
</dbReference>
<protein>
    <submittedName>
        <fullName evidence="4">Putative exonuclease subunit SbcD</fullName>
    </submittedName>
</protein>
<dbReference type="EMBL" id="CP013615">
    <property type="protein sequence ID" value="AMN31397.1"/>
    <property type="molecule type" value="Genomic_DNA"/>
</dbReference>
<reference evidence="4 5" key="1">
    <citation type="journal article" date="2016" name="PLoS ONE">
        <title>Plasmid Characterization and Chromosome Analysis of Two netF+ Clostridium perfringens Isolates Associated with Foal and Canine Necrotizing Enteritis.</title>
        <authorList>
            <person name="Mehdizadeh Gohari I."/>
            <person name="Kropinski A.M."/>
            <person name="Weese S.J."/>
            <person name="Parreira V.R."/>
            <person name="Whitehead A.E."/>
            <person name="Boerlin P."/>
            <person name="Prescott J.F."/>
        </authorList>
    </citation>
    <scope>NUCLEOTIDE SEQUENCE [LARGE SCALE GENOMIC DNA]</scope>
    <source>
        <strain evidence="4 5">JP838</strain>
        <plasmid evidence="5">Plasmid pJFP838A</plasmid>
    </source>
</reference>